<reference evidence="1 2" key="1">
    <citation type="submission" date="2014-04" db="EMBL/GenBank/DDBJ databases">
        <authorList>
            <consortium name="DOE Joint Genome Institute"/>
            <person name="Kuo A."/>
            <person name="Kohler A."/>
            <person name="Nagy L.G."/>
            <person name="Floudas D."/>
            <person name="Copeland A."/>
            <person name="Barry K.W."/>
            <person name="Cichocki N."/>
            <person name="Veneault-Fourrey C."/>
            <person name="LaButti K."/>
            <person name="Lindquist E.A."/>
            <person name="Lipzen A."/>
            <person name="Lundell T."/>
            <person name="Morin E."/>
            <person name="Murat C."/>
            <person name="Sun H."/>
            <person name="Tunlid A."/>
            <person name="Henrissat B."/>
            <person name="Grigoriev I.V."/>
            <person name="Hibbett D.S."/>
            <person name="Martin F."/>
            <person name="Nordberg H.P."/>
            <person name="Cantor M.N."/>
            <person name="Hua S.X."/>
        </authorList>
    </citation>
    <scope>NUCLEOTIDE SEQUENCE [LARGE SCALE GENOMIC DNA]</scope>
    <source>
        <strain evidence="1 2">Foug A</strain>
    </source>
</reference>
<sequence length="100" mass="11202">MRRAQDVICISACGQTPLSVSSWVGAQIPTIYPSILLVFRVRMQGSNAFSVILAPYKSHRGMSISCQSRVRKVILQCLLTWLYGISAQKAQFHGLRSRFD</sequence>
<dbReference type="AlphaFoldDB" id="A0A0C3DLK7"/>
<accession>A0A0C3DLK7</accession>
<dbReference type="EMBL" id="KN822051">
    <property type="protein sequence ID" value="KIM61550.1"/>
    <property type="molecule type" value="Genomic_DNA"/>
</dbReference>
<proteinExistence type="predicted"/>
<reference evidence="2" key="2">
    <citation type="submission" date="2015-01" db="EMBL/GenBank/DDBJ databases">
        <title>Evolutionary Origins and Diversification of the Mycorrhizal Mutualists.</title>
        <authorList>
            <consortium name="DOE Joint Genome Institute"/>
            <consortium name="Mycorrhizal Genomics Consortium"/>
            <person name="Kohler A."/>
            <person name="Kuo A."/>
            <person name="Nagy L.G."/>
            <person name="Floudas D."/>
            <person name="Copeland A."/>
            <person name="Barry K.W."/>
            <person name="Cichocki N."/>
            <person name="Veneault-Fourrey C."/>
            <person name="LaButti K."/>
            <person name="Lindquist E.A."/>
            <person name="Lipzen A."/>
            <person name="Lundell T."/>
            <person name="Morin E."/>
            <person name="Murat C."/>
            <person name="Riley R."/>
            <person name="Ohm R."/>
            <person name="Sun H."/>
            <person name="Tunlid A."/>
            <person name="Henrissat B."/>
            <person name="Grigoriev I.V."/>
            <person name="Hibbett D.S."/>
            <person name="Martin F."/>
        </authorList>
    </citation>
    <scope>NUCLEOTIDE SEQUENCE [LARGE SCALE GENOMIC DNA]</scope>
    <source>
        <strain evidence="2">Foug A</strain>
    </source>
</reference>
<gene>
    <name evidence="1" type="ORF">SCLCIDRAFT_877923</name>
</gene>
<name>A0A0C3DLK7_9AGAM</name>
<dbReference type="Proteomes" id="UP000053989">
    <property type="component" value="Unassembled WGS sequence"/>
</dbReference>
<dbReference type="HOGENOM" id="CLU_2307721_0_0_1"/>
<evidence type="ECO:0000313" key="1">
    <source>
        <dbReference type="EMBL" id="KIM61550.1"/>
    </source>
</evidence>
<dbReference type="InParanoid" id="A0A0C3DLK7"/>
<evidence type="ECO:0000313" key="2">
    <source>
        <dbReference type="Proteomes" id="UP000053989"/>
    </source>
</evidence>
<keyword evidence="2" id="KW-1185">Reference proteome</keyword>
<organism evidence="1 2">
    <name type="scientific">Scleroderma citrinum Foug A</name>
    <dbReference type="NCBI Taxonomy" id="1036808"/>
    <lineage>
        <taxon>Eukaryota</taxon>
        <taxon>Fungi</taxon>
        <taxon>Dikarya</taxon>
        <taxon>Basidiomycota</taxon>
        <taxon>Agaricomycotina</taxon>
        <taxon>Agaricomycetes</taxon>
        <taxon>Agaricomycetidae</taxon>
        <taxon>Boletales</taxon>
        <taxon>Sclerodermatineae</taxon>
        <taxon>Sclerodermataceae</taxon>
        <taxon>Scleroderma</taxon>
    </lineage>
</organism>
<protein>
    <submittedName>
        <fullName evidence="1">Uncharacterized protein</fullName>
    </submittedName>
</protein>